<dbReference type="SUPFAM" id="SSF53474">
    <property type="entry name" value="alpha/beta-Hydrolases"/>
    <property type="match status" value="1"/>
</dbReference>
<dbReference type="PANTHER" id="PTHR43918:SF4">
    <property type="entry name" value="CARBOXYLIC ESTER HYDROLASE"/>
    <property type="match status" value="1"/>
</dbReference>
<dbReference type="InterPro" id="IPR050654">
    <property type="entry name" value="AChE-related_enzymes"/>
</dbReference>
<keyword evidence="3" id="KW-0732">Signal</keyword>
<evidence type="ECO:0000313" key="6">
    <source>
        <dbReference type="Proteomes" id="UP001143548"/>
    </source>
</evidence>
<dbReference type="Pfam" id="PF00135">
    <property type="entry name" value="COesterase"/>
    <property type="match status" value="1"/>
</dbReference>
<accession>A0A9W5YVX6</accession>
<dbReference type="InterPro" id="IPR019819">
    <property type="entry name" value="Carboxylesterase_B_CS"/>
</dbReference>
<comment type="similarity">
    <text evidence="1 3">Belongs to the type-B carboxylesterase/lipase family.</text>
</comment>
<comment type="caution">
    <text evidence="5">The sequence shown here is derived from an EMBL/GenBank/DDBJ whole genome shotgun (WGS) entry which is preliminary data.</text>
</comment>
<evidence type="ECO:0000256" key="1">
    <source>
        <dbReference type="ARBA" id="ARBA00005964"/>
    </source>
</evidence>
<evidence type="ECO:0000256" key="2">
    <source>
        <dbReference type="ARBA" id="ARBA00022801"/>
    </source>
</evidence>
<proteinExistence type="inferred from homology"/>
<dbReference type="EC" id="3.1.1.-" evidence="3"/>
<protein>
    <recommendedName>
        <fullName evidence="3">Carboxylic ester hydrolase</fullName>
        <ecNumber evidence="3">3.1.1.-</ecNumber>
    </recommendedName>
</protein>
<dbReference type="PROSITE" id="PS00122">
    <property type="entry name" value="CARBOXYLESTERASE_B_1"/>
    <property type="match status" value="1"/>
</dbReference>
<feature type="chain" id="PRO_5041021129" description="Carboxylic ester hydrolase" evidence="3">
    <location>
        <begin position="21"/>
        <end position="535"/>
    </location>
</feature>
<dbReference type="Gene3D" id="3.40.50.1820">
    <property type="entry name" value="alpha/beta hydrolase"/>
    <property type="match status" value="1"/>
</dbReference>
<dbReference type="AlphaFoldDB" id="A0A9W5YVX6"/>
<dbReference type="EMBL" id="BROQ01000068">
    <property type="protein sequence ID" value="GKZ23483.1"/>
    <property type="molecule type" value="Genomic_DNA"/>
</dbReference>
<feature type="signal peptide" evidence="3">
    <location>
        <begin position="1"/>
        <end position="20"/>
    </location>
</feature>
<dbReference type="Proteomes" id="UP001143548">
    <property type="component" value="Unassembled WGS sequence"/>
</dbReference>
<evidence type="ECO:0000256" key="3">
    <source>
        <dbReference type="RuleBase" id="RU361235"/>
    </source>
</evidence>
<dbReference type="InterPro" id="IPR002018">
    <property type="entry name" value="CarbesteraseB"/>
</dbReference>
<feature type="domain" description="Carboxylesterase type B" evidence="4">
    <location>
        <begin position="23"/>
        <end position="520"/>
    </location>
</feature>
<dbReference type="InterPro" id="IPR029058">
    <property type="entry name" value="AB_hydrolase_fold"/>
</dbReference>
<keyword evidence="2 3" id="KW-0378">Hydrolase</keyword>
<evidence type="ECO:0000259" key="4">
    <source>
        <dbReference type="Pfam" id="PF00135"/>
    </source>
</evidence>
<gene>
    <name evidence="5" type="ORF">AbraCBS73388_009854</name>
</gene>
<dbReference type="PROSITE" id="PS00941">
    <property type="entry name" value="CARBOXYLESTERASE_B_2"/>
    <property type="match status" value="1"/>
</dbReference>
<sequence>MHWESYLVILLGACATGVDGDGSPQVDLGYARYRGIRLPAGVDQYLGMRYAAPPLGQRRFRAPGDPISTSSVQDALEFGPTCIGVGEEISSHLGEDCLFINVFTPSNATALSRLPVWVHIQGGGYASNSNANFNGTDVIQHSAYDLVFVNFNYRVGALGFLASEEVRRDGDLNAGLLDQRKALEWVKQYISKFGGDPDHVVIHGDSAGAGSVAHHMTAYGGGEEGLFAGAVLESPFWPTLRTVSEMEFQYTRFIQDVGCSDVSSALACLRSADLTAIQKANVLSPFPGGPLGPPPLWYFLPVIDGGMVQDQLYRLFNQGKALKIPVLVGDDTNEGSIFAYNATDVSDMSRFLKANYPGLSSTNVSAILAAYPRMRPVPDHGAYFPSASAAYGDAAFTCPGNLIAASMADDRSNRVWNYRYNVRAPELIDEGLGVPHIFEISAIFGVGFAGDSETTSYNGINADVVVTVMDYWISFVKVLDPNPLRRGKTPRWEPWKPSLAQRLKIQTNRTAMEAIPQQQADRCYLWSELAPEMEV</sequence>
<organism evidence="5 6">
    <name type="scientific">Aspergillus brasiliensis</name>
    <dbReference type="NCBI Taxonomy" id="319629"/>
    <lineage>
        <taxon>Eukaryota</taxon>
        <taxon>Fungi</taxon>
        <taxon>Dikarya</taxon>
        <taxon>Ascomycota</taxon>
        <taxon>Pezizomycotina</taxon>
        <taxon>Eurotiomycetes</taxon>
        <taxon>Eurotiomycetidae</taxon>
        <taxon>Eurotiales</taxon>
        <taxon>Aspergillaceae</taxon>
        <taxon>Aspergillus</taxon>
        <taxon>Aspergillus subgen. Circumdati</taxon>
    </lineage>
</organism>
<evidence type="ECO:0000313" key="5">
    <source>
        <dbReference type="EMBL" id="GKZ23483.1"/>
    </source>
</evidence>
<dbReference type="InterPro" id="IPR019826">
    <property type="entry name" value="Carboxylesterase_B_AS"/>
</dbReference>
<reference evidence="5" key="1">
    <citation type="submission" date="2022-07" db="EMBL/GenBank/DDBJ databases">
        <title>Taxonomy of Aspergillus series Nigri: significant species reduction supported by multi-species coalescent approaches.</title>
        <authorList>
            <person name="Bian C."/>
            <person name="Kusuya Y."/>
            <person name="Sklenar F."/>
            <person name="D'hooge E."/>
            <person name="Yaguchi T."/>
            <person name="Takahashi H."/>
            <person name="Hubka V."/>
        </authorList>
    </citation>
    <scope>NUCLEOTIDE SEQUENCE</scope>
    <source>
        <strain evidence="5">CBS 733.88</strain>
    </source>
</reference>
<dbReference type="PANTHER" id="PTHR43918">
    <property type="entry name" value="ACETYLCHOLINESTERASE"/>
    <property type="match status" value="1"/>
</dbReference>
<dbReference type="GO" id="GO:0052689">
    <property type="term" value="F:carboxylic ester hydrolase activity"/>
    <property type="evidence" value="ECO:0007669"/>
    <property type="project" value="TreeGrafter"/>
</dbReference>
<name>A0A9W5YVX6_9EURO</name>